<comment type="subcellular location">
    <subcellularLocation>
        <location evidence="1">Cytoplasm</location>
    </subcellularLocation>
</comment>
<dbReference type="Pfam" id="PF00412">
    <property type="entry name" value="LIM"/>
    <property type="match status" value="3"/>
</dbReference>
<evidence type="ECO:0000256" key="5">
    <source>
        <dbReference type="ARBA" id="ARBA00023038"/>
    </source>
</evidence>
<dbReference type="PROSITE" id="PS50023">
    <property type="entry name" value="LIM_DOMAIN_2"/>
    <property type="match status" value="1"/>
</dbReference>
<evidence type="ECO:0008006" key="12">
    <source>
        <dbReference type="Google" id="ProtNLM"/>
    </source>
</evidence>
<dbReference type="PANTHER" id="PTHR24214">
    <property type="entry name" value="PDZ AND LIM DOMAIN PROTEIN ZASP"/>
    <property type="match status" value="1"/>
</dbReference>
<keyword evidence="4 6" id="KW-0862">Zinc</keyword>
<dbReference type="InterPro" id="IPR001478">
    <property type="entry name" value="PDZ"/>
</dbReference>
<dbReference type="PANTHER" id="PTHR24214:SF38">
    <property type="entry name" value="PDZ AND LIM DOMAIN PROTEIN ZASP-RELATED"/>
    <property type="match status" value="1"/>
</dbReference>
<gene>
    <name evidence="10" type="ORF">CRM22_011230</name>
</gene>
<name>A0A4S2K000_OPIFE</name>
<dbReference type="STRING" id="147828.A0A4S2K000"/>
<dbReference type="GO" id="GO:0003779">
    <property type="term" value="F:actin binding"/>
    <property type="evidence" value="ECO:0007669"/>
    <property type="project" value="TreeGrafter"/>
</dbReference>
<evidence type="ECO:0000313" key="10">
    <source>
        <dbReference type="EMBL" id="TGZ42223.1"/>
    </source>
</evidence>
<dbReference type="SMART" id="SM00228">
    <property type="entry name" value="PDZ"/>
    <property type="match status" value="1"/>
</dbReference>
<dbReference type="EMBL" id="SJOL01012597">
    <property type="protein sequence ID" value="TGZ42223.1"/>
    <property type="molecule type" value="Genomic_DNA"/>
</dbReference>
<proteinExistence type="predicted"/>
<dbReference type="GO" id="GO:0046872">
    <property type="term" value="F:metal ion binding"/>
    <property type="evidence" value="ECO:0007669"/>
    <property type="project" value="UniProtKB-KW"/>
</dbReference>
<evidence type="ECO:0000256" key="1">
    <source>
        <dbReference type="ARBA" id="ARBA00004496"/>
    </source>
</evidence>
<dbReference type="PROSITE" id="PS50106">
    <property type="entry name" value="PDZ"/>
    <property type="match status" value="1"/>
</dbReference>
<protein>
    <recommendedName>
        <fullName evidence="12">PDZ domain-containing protein</fullName>
    </recommendedName>
</protein>
<feature type="domain" description="LIM zinc-binding" evidence="8">
    <location>
        <begin position="333"/>
        <end position="392"/>
    </location>
</feature>
<evidence type="ECO:0000256" key="7">
    <source>
        <dbReference type="SAM" id="MobiDB-lite"/>
    </source>
</evidence>
<evidence type="ECO:0000313" key="11">
    <source>
        <dbReference type="Proteomes" id="UP000308267"/>
    </source>
</evidence>
<dbReference type="CDD" id="cd08368">
    <property type="entry name" value="LIM"/>
    <property type="match status" value="2"/>
</dbReference>
<dbReference type="GO" id="GO:0001725">
    <property type="term" value="C:stress fiber"/>
    <property type="evidence" value="ECO:0007669"/>
    <property type="project" value="TreeGrafter"/>
</dbReference>
<keyword evidence="5 6" id="KW-0440">LIM domain</keyword>
<evidence type="ECO:0000256" key="3">
    <source>
        <dbReference type="ARBA" id="ARBA00022723"/>
    </source>
</evidence>
<feature type="region of interest" description="Disordered" evidence="7">
    <location>
        <begin position="224"/>
        <end position="249"/>
    </location>
</feature>
<dbReference type="Proteomes" id="UP000308267">
    <property type="component" value="Unassembled WGS sequence"/>
</dbReference>
<keyword evidence="11" id="KW-1185">Reference proteome</keyword>
<dbReference type="PROSITE" id="PS00478">
    <property type="entry name" value="LIM_DOMAIN_1"/>
    <property type="match status" value="2"/>
</dbReference>
<evidence type="ECO:0000256" key="2">
    <source>
        <dbReference type="ARBA" id="ARBA00022490"/>
    </source>
</evidence>
<accession>A0A4S2K000</accession>
<dbReference type="GO" id="GO:0031941">
    <property type="term" value="C:filamentous actin"/>
    <property type="evidence" value="ECO:0007669"/>
    <property type="project" value="TreeGrafter"/>
</dbReference>
<dbReference type="SMART" id="SM00132">
    <property type="entry name" value="LIM"/>
    <property type="match status" value="3"/>
</dbReference>
<feature type="compositionally biased region" description="Polar residues" evidence="7">
    <location>
        <begin position="129"/>
        <end position="173"/>
    </location>
</feature>
<organism evidence="10 11">
    <name type="scientific">Opisthorchis felineus</name>
    <dbReference type="NCBI Taxonomy" id="147828"/>
    <lineage>
        <taxon>Eukaryota</taxon>
        <taxon>Metazoa</taxon>
        <taxon>Spiralia</taxon>
        <taxon>Lophotrochozoa</taxon>
        <taxon>Platyhelminthes</taxon>
        <taxon>Trematoda</taxon>
        <taxon>Digenea</taxon>
        <taxon>Opisthorchiida</taxon>
        <taxon>Opisthorchiata</taxon>
        <taxon>Opisthorchiidae</taxon>
        <taxon>Opisthorchis</taxon>
    </lineage>
</organism>
<keyword evidence="3 6" id="KW-0479">Metal-binding</keyword>
<feature type="domain" description="PDZ" evidence="9">
    <location>
        <begin position="4"/>
        <end position="87"/>
    </location>
</feature>
<evidence type="ECO:0000259" key="8">
    <source>
        <dbReference type="PROSITE" id="PS50023"/>
    </source>
</evidence>
<sequence length="480" mass="53708">MKRQVVVERPDSGLLWGIKIQGGRDFGQKLRITEINKDGILAGHGLRPGSEIVSIGGEPTVSMTHLQAQEAFVRCGNRLQLEIVEPSFAEQPILSTQHSEELHHLKYASEAQPYRPHYEENGRVVSAGSKPQLTQPPAESISSVDNKTMRVTTNITWNPQAHTNTIASHSTKQYDPLPEAPKPYNANDSNRYQMLNSPTDSHNTVPSEINETVCLKKPSQTSLSARPVYGSSPSPIQIQVPRSENTSPSVYYSSGDERIASLPRAVLANASKRPVCFSCRREIHGPFVDTGSLCFCQEHFNCEQCGVPLAEQQYSESNGKFYCAKDFVQLVAPRCAKCSQPVVGLITKALGKNWHPQCFICVHCHKQLRDLFHVEDTGDVLCKEHWEKLHLKSCASCKQPISEIDRFVEAFDKCFHAQCFCCAACRTPLEGKMFHPRDDDGRRKLHMRRSKCRSLVWYDKICLAFPGGVYCTNDNTTCTA</sequence>
<dbReference type="GO" id="GO:0061061">
    <property type="term" value="P:muscle structure development"/>
    <property type="evidence" value="ECO:0007669"/>
    <property type="project" value="TreeGrafter"/>
</dbReference>
<reference evidence="10 11" key="1">
    <citation type="journal article" date="2019" name="BMC Genomics">
        <title>New insights from Opisthorchis felineus genome: update on genomics of the epidemiologically important liver flukes.</title>
        <authorList>
            <person name="Ershov N.I."/>
            <person name="Mordvinov V.A."/>
            <person name="Prokhortchouk E.B."/>
            <person name="Pakharukova M.Y."/>
            <person name="Gunbin K.V."/>
            <person name="Ustyantsev K."/>
            <person name="Genaev M.A."/>
            <person name="Blinov A.G."/>
            <person name="Mazur A."/>
            <person name="Boulygina E."/>
            <person name="Tsygankova S."/>
            <person name="Khrameeva E."/>
            <person name="Chekanov N."/>
            <person name="Fan G."/>
            <person name="Xiao A."/>
            <person name="Zhang H."/>
            <person name="Xu X."/>
            <person name="Yang H."/>
            <person name="Solovyev V."/>
            <person name="Lee S.M."/>
            <person name="Liu X."/>
            <person name="Afonnikov D.A."/>
            <person name="Skryabin K.G."/>
        </authorList>
    </citation>
    <scope>NUCLEOTIDE SEQUENCE [LARGE SCALE GENOMIC DNA]</scope>
    <source>
        <strain evidence="10">AK-0245</strain>
        <tissue evidence="10">Whole organism</tissue>
    </source>
</reference>
<feature type="region of interest" description="Disordered" evidence="7">
    <location>
        <begin position="127"/>
        <end position="206"/>
    </location>
</feature>
<dbReference type="InterPro" id="IPR001781">
    <property type="entry name" value="Znf_LIM"/>
</dbReference>
<evidence type="ECO:0000256" key="4">
    <source>
        <dbReference type="ARBA" id="ARBA00022833"/>
    </source>
</evidence>
<dbReference type="InterPro" id="IPR036034">
    <property type="entry name" value="PDZ_sf"/>
</dbReference>
<dbReference type="GO" id="GO:0005912">
    <property type="term" value="C:adherens junction"/>
    <property type="evidence" value="ECO:0007669"/>
    <property type="project" value="TreeGrafter"/>
</dbReference>
<dbReference type="Pfam" id="PF00595">
    <property type="entry name" value="PDZ"/>
    <property type="match status" value="1"/>
</dbReference>
<feature type="compositionally biased region" description="Polar residues" evidence="7">
    <location>
        <begin position="186"/>
        <end position="206"/>
    </location>
</feature>
<dbReference type="GO" id="GO:0051371">
    <property type="term" value="F:muscle alpha-actinin binding"/>
    <property type="evidence" value="ECO:0007669"/>
    <property type="project" value="TreeGrafter"/>
</dbReference>
<keyword evidence="2" id="KW-0963">Cytoplasm</keyword>
<dbReference type="GO" id="GO:0005737">
    <property type="term" value="C:cytoplasm"/>
    <property type="evidence" value="ECO:0007669"/>
    <property type="project" value="UniProtKB-SubCell"/>
</dbReference>
<dbReference type="Gene3D" id="2.30.42.10">
    <property type="match status" value="1"/>
</dbReference>
<dbReference type="AlphaFoldDB" id="A0A4S2K000"/>
<dbReference type="SUPFAM" id="SSF57716">
    <property type="entry name" value="Glucocorticoid receptor-like (DNA-binding domain)"/>
    <property type="match status" value="2"/>
</dbReference>
<dbReference type="SUPFAM" id="SSF50156">
    <property type="entry name" value="PDZ domain-like"/>
    <property type="match status" value="1"/>
</dbReference>
<evidence type="ECO:0000256" key="6">
    <source>
        <dbReference type="PROSITE-ProRule" id="PRU00125"/>
    </source>
</evidence>
<dbReference type="GO" id="GO:0030036">
    <property type="term" value="P:actin cytoskeleton organization"/>
    <property type="evidence" value="ECO:0007669"/>
    <property type="project" value="TreeGrafter"/>
</dbReference>
<dbReference type="OrthoDB" id="5911912at2759"/>
<dbReference type="Gene3D" id="2.10.110.10">
    <property type="entry name" value="Cysteine Rich Protein"/>
    <property type="match status" value="3"/>
</dbReference>
<dbReference type="InterPro" id="IPR050604">
    <property type="entry name" value="PDZ-LIM_domain"/>
</dbReference>
<feature type="compositionally biased region" description="Polar residues" evidence="7">
    <location>
        <begin position="231"/>
        <end position="249"/>
    </location>
</feature>
<comment type="caution">
    <text evidence="10">The sequence shown here is derived from an EMBL/GenBank/DDBJ whole genome shotgun (WGS) entry which is preliminary data.</text>
</comment>
<evidence type="ECO:0000259" key="9">
    <source>
        <dbReference type="PROSITE" id="PS50106"/>
    </source>
</evidence>